<accession>A0ABV7KD92</accession>
<evidence type="ECO:0000313" key="2">
    <source>
        <dbReference type="EMBL" id="MFC3207257.1"/>
    </source>
</evidence>
<proteinExistence type="predicted"/>
<dbReference type="Proteomes" id="UP001595583">
    <property type="component" value="Unassembled WGS sequence"/>
</dbReference>
<reference evidence="3" key="1">
    <citation type="journal article" date="2019" name="Int. J. Syst. Evol. Microbiol.">
        <title>The Global Catalogue of Microorganisms (GCM) 10K type strain sequencing project: providing services to taxonomists for standard genome sequencing and annotation.</title>
        <authorList>
            <consortium name="The Broad Institute Genomics Platform"/>
            <consortium name="The Broad Institute Genome Sequencing Center for Infectious Disease"/>
            <person name="Wu L."/>
            <person name="Ma J."/>
        </authorList>
    </citation>
    <scope>NUCLEOTIDE SEQUENCE [LARGE SCALE GENOMIC DNA]</scope>
    <source>
        <strain evidence="3">KCTC 52165</strain>
    </source>
</reference>
<protein>
    <submittedName>
        <fullName evidence="2">Uncharacterized protein</fullName>
    </submittedName>
</protein>
<keyword evidence="3" id="KW-1185">Reference proteome</keyword>
<evidence type="ECO:0000256" key="1">
    <source>
        <dbReference type="SAM" id="SignalP"/>
    </source>
</evidence>
<dbReference type="EMBL" id="JBHRTK010000012">
    <property type="protein sequence ID" value="MFC3207257.1"/>
    <property type="molecule type" value="Genomic_DNA"/>
</dbReference>
<organism evidence="2 3">
    <name type="scientific">Aquamicrobium soli</name>
    <dbReference type="NCBI Taxonomy" id="1811518"/>
    <lineage>
        <taxon>Bacteria</taxon>
        <taxon>Pseudomonadati</taxon>
        <taxon>Pseudomonadota</taxon>
        <taxon>Alphaproteobacteria</taxon>
        <taxon>Hyphomicrobiales</taxon>
        <taxon>Phyllobacteriaceae</taxon>
        <taxon>Aquamicrobium</taxon>
    </lineage>
</organism>
<name>A0ABV7KD92_9HYPH</name>
<sequence length="95" mass="9590">MIRSASLSRLFLPLAGVLVTVALATGGAQSAATRIAPLHGDVAAMPDAAAMFADAPDGVDPVVTGPVSASFRQQQAEAGCDKAVWPKIPAACYPN</sequence>
<keyword evidence="1" id="KW-0732">Signal</keyword>
<feature type="chain" id="PRO_5045926800" evidence="1">
    <location>
        <begin position="25"/>
        <end position="95"/>
    </location>
</feature>
<gene>
    <name evidence="2" type="ORF">ACFOHJ_13595</name>
</gene>
<evidence type="ECO:0000313" key="3">
    <source>
        <dbReference type="Proteomes" id="UP001595583"/>
    </source>
</evidence>
<feature type="signal peptide" evidence="1">
    <location>
        <begin position="1"/>
        <end position="24"/>
    </location>
</feature>
<dbReference type="RefSeq" id="WP_378221262.1">
    <property type="nucleotide sequence ID" value="NZ_JBHRTK010000012.1"/>
</dbReference>
<comment type="caution">
    <text evidence="2">The sequence shown here is derived from an EMBL/GenBank/DDBJ whole genome shotgun (WGS) entry which is preliminary data.</text>
</comment>